<keyword evidence="3" id="KW-0963">Cytoplasm</keyword>
<proteinExistence type="inferred from homology"/>
<evidence type="ECO:0000256" key="9">
    <source>
        <dbReference type="RuleBase" id="RU000487"/>
    </source>
</evidence>
<keyword evidence="11" id="KW-1185">Reference proteome</keyword>
<evidence type="ECO:0000256" key="4">
    <source>
        <dbReference type="ARBA" id="ARBA00022741"/>
    </source>
</evidence>
<dbReference type="Proteomes" id="UP001149090">
    <property type="component" value="Unassembled WGS sequence"/>
</dbReference>
<evidence type="ECO:0000313" key="10">
    <source>
        <dbReference type="EMBL" id="KAJ5073819.1"/>
    </source>
</evidence>
<protein>
    <submittedName>
        <fullName evidence="10">Actin</fullName>
    </submittedName>
</protein>
<evidence type="ECO:0000256" key="5">
    <source>
        <dbReference type="ARBA" id="ARBA00022801"/>
    </source>
</evidence>
<evidence type="ECO:0000313" key="11">
    <source>
        <dbReference type="Proteomes" id="UP001149090"/>
    </source>
</evidence>
<dbReference type="InterPro" id="IPR020902">
    <property type="entry name" value="Actin/actin-like_CS"/>
</dbReference>
<comment type="caution">
    <text evidence="10">The sequence shown here is derived from an EMBL/GenBank/DDBJ whole genome shotgun (WGS) entry which is preliminary data.</text>
</comment>
<reference evidence="10" key="1">
    <citation type="submission" date="2022-10" db="EMBL/GenBank/DDBJ databases">
        <title>Novel sulphate-reducing endosymbionts in the free-living metamonad Anaeramoeba.</title>
        <authorList>
            <person name="Jerlstrom-Hultqvist J."/>
            <person name="Cepicka I."/>
            <person name="Gallot-Lavallee L."/>
            <person name="Salas-Leiva D."/>
            <person name="Curtis B.A."/>
            <person name="Zahonova K."/>
            <person name="Pipaliya S."/>
            <person name="Dacks J."/>
            <person name="Roger A.J."/>
        </authorList>
    </citation>
    <scope>NUCLEOTIDE SEQUENCE</scope>
    <source>
        <strain evidence="10">BMAN</strain>
    </source>
</reference>
<dbReference type="GO" id="GO:0016787">
    <property type="term" value="F:hydrolase activity"/>
    <property type="evidence" value="ECO:0007669"/>
    <property type="project" value="UniProtKB-KW"/>
</dbReference>
<dbReference type="SUPFAM" id="SSF53067">
    <property type="entry name" value="Actin-like ATPase domain"/>
    <property type="match status" value="2"/>
</dbReference>
<comment type="similarity">
    <text evidence="2 9">Belongs to the actin family.</text>
</comment>
<dbReference type="PRINTS" id="PR00190">
    <property type="entry name" value="ACTIN"/>
</dbReference>
<dbReference type="PROSITE" id="PS01132">
    <property type="entry name" value="ACTINS_ACT_LIKE"/>
    <property type="match status" value="1"/>
</dbReference>
<dbReference type="Pfam" id="PF00022">
    <property type="entry name" value="Actin"/>
    <property type="match status" value="1"/>
</dbReference>
<dbReference type="PANTHER" id="PTHR11937">
    <property type="entry name" value="ACTIN"/>
    <property type="match status" value="1"/>
</dbReference>
<dbReference type="InterPro" id="IPR004000">
    <property type="entry name" value="Actin"/>
</dbReference>
<dbReference type="SMART" id="SM00268">
    <property type="entry name" value="ACTIN"/>
    <property type="match status" value="1"/>
</dbReference>
<comment type="subcellular location">
    <subcellularLocation>
        <location evidence="1">Cytoplasm</location>
        <location evidence="1">Cytoskeleton</location>
    </subcellularLocation>
</comment>
<dbReference type="GO" id="GO:0005856">
    <property type="term" value="C:cytoskeleton"/>
    <property type="evidence" value="ECO:0007669"/>
    <property type="project" value="UniProtKB-SubCell"/>
</dbReference>
<keyword evidence="5" id="KW-0378">Hydrolase</keyword>
<dbReference type="FunFam" id="3.90.640.10:FF:000047">
    <property type="entry name" value="Actin, alpha skeletal muscle"/>
    <property type="match status" value="1"/>
</dbReference>
<comment type="catalytic activity">
    <reaction evidence="8">
        <text>ATP + H2O = ADP + phosphate + H(+)</text>
        <dbReference type="Rhea" id="RHEA:13065"/>
        <dbReference type="ChEBI" id="CHEBI:15377"/>
        <dbReference type="ChEBI" id="CHEBI:15378"/>
        <dbReference type="ChEBI" id="CHEBI:30616"/>
        <dbReference type="ChEBI" id="CHEBI:43474"/>
        <dbReference type="ChEBI" id="CHEBI:456216"/>
    </reaction>
</comment>
<dbReference type="FunFam" id="3.30.420.40:FF:000218">
    <property type="entry name" value="actin, alpha sarcomeric/skeletal-like"/>
    <property type="match status" value="1"/>
</dbReference>
<evidence type="ECO:0000256" key="3">
    <source>
        <dbReference type="ARBA" id="ARBA00022490"/>
    </source>
</evidence>
<dbReference type="FunFam" id="3.30.420.40:FF:000148">
    <property type="entry name" value="Actin, alpha skeletal muscle"/>
    <property type="match status" value="1"/>
</dbReference>
<keyword evidence="6" id="KW-0067">ATP-binding</keyword>
<evidence type="ECO:0000256" key="8">
    <source>
        <dbReference type="ARBA" id="ARBA00049360"/>
    </source>
</evidence>
<evidence type="ECO:0000256" key="7">
    <source>
        <dbReference type="ARBA" id="ARBA00023212"/>
    </source>
</evidence>
<dbReference type="Gene3D" id="3.30.420.40">
    <property type="match status" value="2"/>
</dbReference>
<evidence type="ECO:0000256" key="2">
    <source>
        <dbReference type="ARBA" id="ARBA00006752"/>
    </source>
</evidence>
<sequence>MNFKQFSNINFEEIDENEPIVIDNGSFFIKAGFGGDDAPRAVFPTVVGRQRYQLLMVGMGSKDGYVGDEAVYKKGILIKKYPIENGIITNWEDIEHVWHHTFYNELRVLPEEHSLLMTEPLLNPKVNREKTTQIIFETFNIPNFYLSNSPSLALLTSGRTTGIVIEMGYQFCNSVSIYEGNALNDSVLKMNIGGKDLTDYLMKILNERGYSFTTTYVEREIIRDVKEKLCYVSLNFDKEMELLNNSNSIEKNYELPYGNIITIGNERYRCTEPLFKPSLIGFSQIGIHEIIYNSIMKCDEELRKEMFGNIVLSGGTSMFQGIKERIEKEIKQLSPKNMKIKVIAPPERKYSVWIGGSILSSLSFFNRITISKEEYKEFGNSIIHKKCF</sequence>
<gene>
    <name evidence="10" type="ORF">M0811_08383</name>
</gene>
<keyword evidence="4" id="KW-0547">Nucleotide-binding</keyword>
<dbReference type="GO" id="GO:0005524">
    <property type="term" value="F:ATP binding"/>
    <property type="evidence" value="ECO:0007669"/>
    <property type="project" value="UniProtKB-KW"/>
</dbReference>
<dbReference type="AlphaFoldDB" id="A0A9Q0LK00"/>
<organism evidence="10 11">
    <name type="scientific">Anaeramoeba ignava</name>
    <name type="common">Anaerobic marine amoeba</name>
    <dbReference type="NCBI Taxonomy" id="1746090"/>
    <lineage>
        <taxon>Eukaryota</taxon>
        <taxon>Metamonada</taxon>
        <taxon>Anaeramoebidae</taxon>
        <taxon>Anaeramoeba</taxon>
    </lineage>
</organism>
<evidence type="ECO:0000256" key="6">
    <source>
        <dbReference type="ARBA" id="ARBA00022840"/>
    </source>
</evidence>
<dbReference type="Gene3D" id="3.90.640.10">
    <property type="entry name" value="Actin, Chain A, domain 4"/>
    <property type="match status" value="1"/>
</dbReference>
<dbReference type="EMBL" id="JAPDFW010000072">
    <property type="protein sequence ID" value="KAJ5073819.1"/>
    <property type="molecule type" value="Genomic_DNA"/>
</dbReference>
<name>A0A9Q0LK00_ANAIG</name>
<accession>A0A9Q0LK00</accession>
<dbReference type="InterPro" id="IPR043129">
    <property type="entry name" value="ATPase_NBD"/>
</dbReference>
<evidence type="ECO:0000256" key="1">
    <source>
        <dbReference type="ARBA" id="ARBA00004245"/>
    </source>
</evidence>
<keyword evidence="7" id="KW-0206">Cytoskeleton</keyword>